<accession>M7RQ32</accession>
<reference evidence="1 2" key="1">
    <citation type="submission" date="2013-02" db="EMBL/GenBank/DDBJ databases">
        <authorList>
            <person name="McClelland M."/>
            <person name="Porwollik S."/>
            <person name="Desai P."/>
            <person name="Cheng P."/>
            <person name="Wollam A."/>
            <person name="Pepin K."/>
            <person name="Bhonagiri V."/>
            <person name="Fulton L."/>
            <person name="Fulton R."/>
            <person name="Delehaunty K."/>
            <person name="Fronick C."/>
            <person name="Godfrey J."/>
            <person name="Waligorski J."/>
            <person name="Appelbaum E."/>
            <person name="Tomlinson C."/>
            <person name="Warren W."/>
            <person name="Sodergren E."/>
            <person name="Weinstock G."/>
            <person name="Wilson R.K."/>
        </authorList>
    </citation>
    <scope>NUCLEOTIDE SEQUENCE [LARGE SCALE GENOMIC DNA]</scope>
    <source>
        <strain evidence="1 2">UC16</strain>
    </source>
</reference>
<name>M7RQ32_SALDU</name>
<gene>
    <name evidence="1" type="ORF">A670_00817</name>
</gene>
<sequence>MKPRILQQIARRAGKKGHLNDYSHPIRSYAALLRLARGYSVGKQEVRE</sequence>
<dbReference type="AlphaFoldDB" id="M7RQ32"/>
<dbReference type="Proteomes" id="UP000013259">
    <property type="component" value="Unassembled WGS sequence"/>
</dbReference>
<protein>
    <submittedName>
        <fullName evidence="1">Uncharacterized protein</fullName>
    </submittedName>
</protein>
<comment type="caution">
    <text evidence="1">The sequence shown here is derived from an EMBL/GenBank/DDBJ whole genome shotgun (WGS) entry which is preliminary data.</text>
</comment>
<organism evidence="1 2">
    <name type="scientific">Salmonella enterica subsp. enterica serovar Dublin str. UC16</name>
    <dbReference type="NCBI Taxonomy" id="1192688"/>
    <lineage>
        <taxon>Bacteria</taxon>
        <taxon>Pseudomonadati</taxon>
        <taxon>Pseudomonadota</taxon>
        <taxon>Gammaproteobacteria</taxon>
        <taxon>Enterobacterales</taxon>
        <taxon>Enterobacteriaceae</taxon>
        <taxon>Salmonella</taxon>
    </lineage>
</organism>
<proteinExistence type="predicted"/>
<dbReference type="EMBL" id="APMR01000018">
    <property type="protein sequence ID" value="EMR53888.1"/>
    <property type="molecule type" value="Genomic_DNA"/>
</dbReference>
<dbReference type="HOGENOM" id="CLU_3157550_0_0_6"/>
<evidence type="ECO:0000313" key="2">
    <source>
        <dbReference type="Proteomes" id="UP000013259"/>
    </source>
</evidence>
<evidence type="ECO:0000313" key="1">
    <source>
        <dbReference type="EMBL" id="EMR53888.1"/>
    </source>
</evidence>